<keyword evidence="6" id="KW-1185">Reference proteome</keyword>
<evidence type="ECO:0000313" key="5">
    <source>
        <dbReference type="EMBL" id="KAK8858907.1"/>
    </source>
</evidence>
<feature type="repeat" description="WD" evidence="3">
    <location>
        <begin position="330"/>
        <end position="362"/>
    </location>
</feature>
<feature type="region of interest" description="Disordered" evidence="4">
    <location>
        <begin position="546"/>
        <end position="618"/>
    </location>
</feature>
<protein>
    <recommendedName>
        <fullName evidence="7">WD40 repeat-like protein</fullName>
    </recommendedName>
</protein>
<feature type="repeat" description="WD" evidence="3">
    <location>
        <begin position="373"/>
        <end position="414"/>
    </location>
</feature>
<feature type="repeat" description="WD" evidence="3">
    <location>
        <begin position="273"/>
        <end position="308"/>
    </location>
</feature>
<dbReference type="Gene3D" id="2.130.10.10">
    <property type="entry name" value="YVTN repeat-like/Quinoprotein amine dehydrogenase"/>
    <property type="match status" value="2"/>
</dbReference>
<dbReference type="GeneID" id="92180396"/>
<dbReference type="Pfam" id="PF11816">
    <property type="entry name" value="DUF3337"/>
    <property type="match status" value="1"/>
</dbReference>
<feature type="compositionally biased region" description="Polar residues" evidence="4">
    <location>
        <begin position="592"/>
        <end position="607"/>
    </location>
</feature>
<dbReference type="InterPro" id="IPR051246">
    <property type="entry name" value="WDR48"/>
</dbReference>
<evidence type="ECO:0000313" key="6">
    <source>
        <dbReference type="Proteomes" id="UP001388673"/>
    </source>
</evidence>
<dbReference type="InterPro" id="IPR021772">
    <property type="entry name" value="WDR48/Bun107"/>
</dbReference>
<dbReference type="SUPFAM" id="SSF50978">
    <property type="entry name" value="WD40 repeat-like"/>
    <property type="match status" value="1"/>
</dbReference>
<feature type="compositionally biased region" description="Low complexity" evidence="4">
    <location>
        <begin position="928"/>
        <end position="941"/>
    </location>
</feature>
<accession>A0AAW0YPT7</accession>
<evidence type="ECO:0000256" key="4">
    <source>
        <dbReference type="SAM" id="MobiDB-lite"/>
    </source>
</evidence>
<dbReference type="Pfam" id="PF00400">
    <property type="entry name" value="WD40"/>
    <property type="match status" value="4"/>
</dbReference>
<dbReference type="PROSITE" id="PS50082">
    <property type="entry name" value="WD_REPEATS_2"/>
    <property type="match status" value="4"/>
</dbReference>
<feature type="compositionally biased region" description="Low complexity" evidence="4">
    <location>
        <begin position="1291"/>
        <end position="1300"/>
    </location>
</feature>
<evidence type="ECO:0008006" key="7">
    <source>
        <dbReference type="Google" id="ProtNLM"/>
    </source>
</evidence>
<dbReference type="InterPro" id="IPR001680">
    <property type="entry name" value="WD40_rpt"/>
</dbReference>
<dbReference type="Proteomes" id="UP001388673">
    <property type="component" value="Unassembled WGS sequence"/>
</dbReference>
<feature type="region of interest" description="Disordered" evidence="4">
    <location>
        <begin position="1022"/>
        <end position="1097"/>
    </location>
</feature>
<comment type="caution">
    <text evidence="5">The sequence shown here is derived from an EMBL/GenBank/DDBJ whole genome shotgun (WGS) entry which is preliminary data.</text>
</comment>
<gene>
    <name evidence="5" type="ORF">IAR55_003138</name>
</gene>
<keyword evidence="1 3" id="KW-0853">WD repeat</keyword>
<dbReference type="PROSITE" id="PS00678">
    <property type="entry name" value="WD_REPEATS_1"/>
    <property type="match status" value="1"/>
</dbReference>
<dbReference type="PROSITE" id="PS50294">
    <property type="entry name" value="WD_REPEATS_REGION"/>
    <property type="match status" value="3"/>
</dbReference>
<feature type="region of interest" description="Disordered" evidence="4">
    <location>
        <begin position="1264"/>
        <end position="1307"/>
    </location>
</feature>
<evidence type="ECO:0000256" key="2">
    <source>
        <dbReference type="ARBA" id="ARBA00022737"/>
    </source>
</evidence>
<dbReference type="RefSeq" id="XP_066803748.1">
    <property type="nucleotide sequence ID" value="XM_066946247.1"/>
</dbReference>
<reference evidence="5 6" key="1">
    <citation type="journal article" date="2024" name="bioRxiv">
        <title>Comparative genomics of Cryptococcus and Kwoniella reveals pathogenesis evolution and contrasting karyotype dynamics via intercentromeric recombination or chromosome fusion.</title>
        <authorList>
            <person name="Coelho M.A."/>
            <person name="David-Palma M."/>
            <person name="Shea T."/>
            <person name="Bowers K."/>
            <person name="McGinley-Smith S."/>
            <person name="Mohammad A.W."/>
            <person name="Gnirke A."/>
            <person name="Yurkov A.M."/>
            <person name="Nowrousian M."/>
            <person name="Sun S."/>
            <person name="Cuomo C.A."/>
            <person name="Heitman J."/>
        </authorList>
    </citation>
    <scope>NUCLEOTIDE SEQUENCE [LARGE SCALE GENOMIC DNA]</scope>
    <source>
        <strain evidence="5 6">CBS 13917</strain>
    </source>
</reference>
<dbReference type="InterPro" id="IPR015943">
    <property type="entry name" value="WD40/YVTN_repeat-like_dom_sf"/>
</dbReference>
<feature type="region of interest" description="Disordered" evidence="4">
    <location>
        <begin position="1"/>
        <end position="93"/>
    </location>
</feature>
<dbReference type="EMBL" id="JBCAWK010000005">
    <property type="protein sequence ID" value="KAK8858907.1"/>
    <property type="molecule type" value="Genomic_DNA"/>
</dbReference>
<feature type="compositionally biased region" description="Basic and acidic residues" evidence="4">
    <location>
        <begin position="1047"/>
        <end position="1068"/>
    </location>
</feature>
<dbReference type="GO" id="GO:0000724">
    <property type="term" value="P:double-strand break repair via homologous recombination"/>
    <property type="evidence" value="ECO:0007669"/>
    <property type="project" value="TreeGrafter"/>
</dbReference>
<proteinExistence type="predicted"/>
<feature type="region of interest" description="Disordered" evidence="4">
    <location>
        <begin position="928"/>
        <end position="1007"/>
    </location>
</feature>
<sequence>MVATSRRVSYILPSPDQPPPLLSLPPLGQHRQGHPSPFLIPKSETTPSYSNSNGTPSPGLTLGSRNPFLTSTSPPPANGGGKQAGPQHPRHCLGINSLALDTSTVLSDSSSPGGILYSGGRDGLVASWELGVPHRRRRGGRYEGLPGRADRVKWERIGDGAEFFDDDDLDDLDEDEGISSEEDMEGWVGVGDSKQGEVPYEDRWEVDKEELAKGKPPATTFRQSAQTHTDWVNAMLLCNMNQTVITASSDRTIRAWNPHASADDPAQLSPALVGSHRDYVRALAWARYSNLLFSGALDRNLSIWDIQSPHHEPIVNIDLSAADEYEGVGLEGERGSVYALGVDPAGHVLAAGTPERIVRLWDPRAGDKSVGKLIGHSDCVRSILFSEDGRYMLTGSSDTTIKLWSLAAHRCLHTFNHHDSSVWALHSNHPNLERFYSGSRDGLLCAVDLEQCTDISNGECVVLSREGDAPRKGVNELKTGDEGIRDIVSMDDEFVWTASGHADIKRWRDVGRRIDRLDKDFDGASYLEPRDPSPAVDVAITVPSGLGVPFEPTPSNDGATRNKTLSLNRGDGDLSGVDSKESKSVAFAHTPSPRNGPTSPMANTNLSPGRGESPASALPSAIRDRLNLDESPRRATLSGAPIANSFISESSFNADEERPGGRQSITLNGLPYESLVCLGLPDSPYSFGFSHHRQDDAHTFRSGASMNSVPRGISDLLKPNGEGSPMRISFQMEREQSQSQPNRARLDFEDREIASEAVPLRTEPDEVIAGRSGLVRSLLLNDRQHVLTVDTEGEVAAWNIIRGVCVGRFNTEDVAAALHLERGLRAEVIVRKHSQDVLEMVKERIEGETMVITWCQVDTKIGSLVVHLEEGRVFDAEIYADDLGFDDIEGMREDSRINLGKWALKNLFKGLIKAEEREVVDLYAKSTPSTVSSSLPSVNKSPAAPQHISIDRPPVSPPHRQRALTGSFSGAKPPSLNIPGLVSPAARPAVLPETPSDSFSKSAPDTPSYWQSFQALRTGPLSAIPQSPAATSGTPHTEMSGQNRDYFSVKKKVEQSPSRDGERDKDKVPSTPGVPQTPGGSFMGKLKGFGKKKQAETPMLPVLQRASTPEDDMPKISEREAEQLRILDTVRSHPFLPPPPWEAPPLDYPPSTALLISEESKDAGAWVVTYRSQVSSTERDMEALEMNSPMWLLDYLFTSRIRQKDPVKLTFILEPVPGSGLKEMPEGTARLSASRVLRARKIAAFIVAKLNLVPERGRSGSVISMHSKISPLSPRRGSTTNTGPSSGGLGLAQTGTGAASISSQGGDGEIPPEDYLELLCGPTVVDPKITLATLKAYYGSGPDMVLHYRLKKGVSV</sequence>
<feature type="compositionally biased region" description="Polar residues" evidence="4">
    <location>
        <begin position="43"/>
        <end position="72"/>
    </location>
</feature>
<keyword evidence="2" id="KW-0677">Repeat</keyword>
<dbReference type="GO" id="GO:0043130">
    <property type="term" value="F:ubiquitin binding"/>
    <property type="evidence" value="ECO:0007669"/>
    <property type="project" value="TreeGrafter"/>
</dbReference>
<name>A0AAW0YPT7_9TREE</name>
<dbReference type="InterPro" id="IPR019775">
    <property type="entry name" value="WD40_repeat_CS"/>
</dbReference>
<dbReference type="KEGG" id="kne:92180396"/>
<dbReference type="PANTHER" id="PTHR19862:SF14">
    <property type="entry name" value="WD REPEAT-CONTAINING PROTEIN 48"/>
    <property type="match status" value="1"/>
</dbReference>
<dbReference type="PANTHER" id="PTHR19862">
    <property type="entry name" value="WD REPEAT-CONTAINING PROTEIN 48"/>
    <property type="match status" value="1"/>
</dbReference>
<dbReference type="InterPro" id="IPR036322">
    <property type="entry name" value="WD40_repeat_dom_sf"/>
</dbReference>
<dbReference type="SMART" id="SM00320">
    <property type="entry name" value="WD40"/>
    <property type="match status" value="8"/>
</dbReference>
<evidence type="ECO:0000256" key="3">
    <source>
        <dbReference type="PROSITE-ProRule" id="PRU00221"/>
    </source>
</evidence>
<feature type="repeat" description="WD" evidence="3">
    <location>
        <begin position="225"/>
        <end position="257"/>
    </location>
</feature>
<feature type="compositionally biased region" description="Polar residues" evidence="4">
    <location>
        <begin position="1024"/>
        <end position="1045"/>
    </location>
</feature>
<evidence type="ECO:0000256" key="1">
    <source>
        <dbReference type="ARBA" id="ARBA00022574"/>
    </source>
</evidence>
<feature type="compositionally biased region" description="Polar residues" evidence="4">
    <location>
        <begin position="553"/>
        <end position="567"/>
    </location>
</feature>
<feature type="compositionally biased region" description="Polar residues" evidence="4">
    <location>
        <begin position="995"/>
        <end position="1007"/>
    </location>
</feature>
<organism evidence="5 6">
    <name type="scientific">Kwoniella newhampshirensis</name>
    <dbReference type="NCBI Taxonomy" id="1651941"/>
    <lineage>
        <taxon>Eukaryota</taxon>
        <taxon>Fungi</taxon>
        <taxon>Dikarya</taxon>
        <taxon>Basidiomycota</taxon>
        <taxon>Agaricomycotina</taxon>
        <taxon>Tremellomycetes</taxon>
        <taxon>Tremellales</taxon>
        <taxon>Cryptococcaceae</taxon>
        <taxon>Kwoniella</taxon>
    </lineage>
</organism>